<evidence type="ECO:0000259" key="4">
    <source>
        <dbReference type="SMART" id="SM00499"/>
    </source>
</evidence>
<evidence type="ECO:0000256" key="1">
    <source>
        <dbReference type="ARBA" id="ARBA00009748"/>
    </source>
</evidence>
<protein>
    <recommendedName>
        <fullName evidence="2">Non-specific lipid-transfer protein</fullName>
    </recommendedName>
</protein>
<feature type="signal peptide" evidence="3">
    <location>
        <begin position="1"/>
        <end position="26"/>
    </location>
</feature>
<reference evidence="5" key="1">
    <citation type="submission" date="2023-05" db="EMBL/GenBank/DDBJ databases">
        <title>Nepenthes gracilis genome sequencing.</title>
        <authorList>
            <person name="Fukushima K."/>
        </authorList>
    </citation>
    <scope>NUCLEOTIDE SEQUENCE</scope>
    <source>
        <strain evidence="5">SING2019-196</strain>
    </source>
</reference>
<dbReference type="InterPro" id="IPR036312">
    <property type="entry name" value="Bifun_inhib/LTP/seed_sf"/>
</dbReference>
<comment type="similarity">
    <text evidence="1 2">Belongs to the plant LTP family.</text>
</comment>
<comment type="caution">
    <text evidence="5">The sequence shown here is derived from an EMBL/GenBank/DDBJ whole genome shotgun (WGS) entry which is preliminary data.</text>
</comment>
<sequence length="121" mass="12819">MAISTVLKVTCVILICMVAAAPHAAAGLTCSYVVEKVIGCVSYVQGRGSTPPWGSPCCRGIRQLRYILRTRSDRRTSCYCLKTLSRGVSGVNYGAVGKLLGACGVTLPFRIGPHVNCNKIG</sequence>
<feature type="chain" id="PRO_5042259763" description="Non-specific lipid-transfer protein" evidence="3">
    <location>
        <begin position="27"/>
        <end position="121"/>
    </location>
</feature>
<keyword evidence="2" id="KW-0446">Lipid-binding</keyword>
<dbReference type="SUPFAM" id="SSF47699">
    <property type="entry name" value="Bifunctional inhibitor/lipid-transfer protein/seed storage 2S albumin"/>
    <property type="match status" value="1"/>
</dbReference>
<keyword evidence="3" id="KW-0732">Signal</keyword>
<dbReference type="Gene3D" id="1.10.110.10">
    <property type="entry name" value="Plant lipid-transfer and hydrophobic proteins"/>
    <property type="match status" value="1"/>
</dbReference>
<dbReference type="InterPro" id="IPR000528">
    <property type="entry name" value="Plant_nsLTP"/>
</dbReference>
<dbReference type="Proteomes" id="UP001279734">
    <property type="component" value="Unassembled WGS sequence"/>
</dbReference>
<evidence type="ECO:0000313" key="5">
    <source>
        <dbReference type="EMBL" id="GMH23131.1"/>
    </source>
</evidence>
<dbReference type="GO" id="GO:0006869">
    <property type="term" value="P:lipid transport"/>
    <property type="evidence" value="ECO:0007669"/>
    <property type="project" value="InterPro"/>
</dbReference>
<name>A0AAD3Y111_NEPGR</name>
<dbReference type="PRINTS" id="PR00382">
    <property type="entry name" value="LIPIDTRNSFER"/>
</dbReference>
<dbReference type="AlphaFoldDB" id="A0AAD3Y111"/>
<keyword evidence="2" id="KW-0813">Transport</keyword>
<accession>A0AAD3Y111</accession>
<comment type="function">
    <text evidence="2">Plant non-specific lipid-transfer proteins transfer phospholipids as well as galactolipids across membranes. May play a role in wax or cutin deposition in the cell walls of expanding epidermal cells and certain secretory tissues.</text>
</comment>
<evidence type="ECO:0000256" key="2">
    <source>
        <dbReference type="RuleBase" id="RU000628"/>
    </source>
</evidence>
<feature type="domain" description="Bifunctional inhibitor/plant lipid transfer protein/seed storage helical" evidence="4">
    <location>
        <begin position="30"/>
        <end position="117"/>
    </location>
</feature>
<evidence type="ECO:0000313" key="6">
    <source>
        <dbReference type="Proteomes" id="UP001279734"/>
    </source>
</evidence>
<dbReference type="SMART" id="SM00499">
    <property type="entry name" value="AAI"/>
    <property type="match status" value="1"/>
</dbReference>
<keyword evidence="6" id="KW-1185">Reference proteome</keyword>
<dbReference type="Pfam" id="PF00234">
    <property type="entry name" value="Tryp_alpha_amyl"/>
    <property type="match status" value="1"/>
</dbReference>
<dbReference type="PANTHER" id="PTHR33076">
    <property type="entry name" value="NON-SPECIFIC LIPID-TRANSFER PROTEIN 2-RELATED"/>
    <property type="match status" value="1"/>
</dbReference>
<organism evidence="5 6">
    <name type="scientific">Nepenthes gracilis</name>
    <name type="common">Slender pitcher plant</name>
    <dbReference type="NCBI Taxonomy" id="150966"/>
    <lineage>
        <taxon>Eukaryota</taxon>
        <taxon>Viridiplantae</taxon>
        <taxon>Streptophyta</taxon>
        <taxon>Embryophyta</taxon>
        <taxon>Tracheophyta</taxon>
        <taxon>Spermatophyta</taxon>
        <taxon>Magnoliopsida</taxon>
        <taxon>eudicotyledons</taxon>
        <taxon>Gunneridae</taxon>
        <taxon>Pentapetalae</taxon>
        <taxon>Caryophyllales</taxon>
        <taxon>Nepenthaceae</taxon>
        <taxon>Nepenthes</taxon>
    </lineage>
</organism>
<evidence type="ECO:0000256" key="3">
    <source>
        <dbReference type="SAM" id="SignalP"/>
    </source>
</evidence>
<dbReference type="CDD" id="cd01960">
    <property type="entry name" value="nsLTP1"/>
    <property type="match status" value="1"/>
</dbReference>
<dbReference type="InterPro" id="IPR016140">
    <property type="entry name" value="Bifunc_inhib/LTP/seed_store"/>
</dbReference>
<gene>
    <name evidence="5" type="ORF">Nepgr_024974</name>
</gene>
<dbReference type="GO" id="GO:0008289">
    <property type="term" value="F:lipid binding"/>
    <property type="evidence" value="ECO:0007669"/>
    <property type="project" value="UniProtKB-KW"/>
</dbReference>
<dbReference type="EMBL" id="BSYO01000025">
    <property type="protein sequence ID" value="GMH23131.1"/>
    <property type="molecule type" value="Genomic_DNA"/>
</dbReference>
<proteinExistence type="inferred from homology"/>